<keyword evidence="1" id="KW-0812">Transmembrane</keyword>
<reference evidence="2" key="1">
    <citation type="journal article" date="2023" name="Mol. Biol. Evol.">
        <title>Third-Generation Sequencing Reveals the Adaptive Role of the Epigenome in Three Deep-Sea Polychaetes.</title>
        <authorList>
            <person name="Perez M."/>
            <person name="Aroh O."/>
            <person name="Sun Y."/>
            <person name="Lan Y."/>
            <person name="Juniper S.K."/>
            <person name="Young C.R."/>
            <person name="Angers B."/>
            <person name="Qian P.Y."/>
        </authorList>
    </citation>
    <scope>NUCLEOTIDE SEQUENCE</scope>
    <source>
        <strain evidence="2">R07B-5</strain>
    </source>
</reference>
<sequence length="190" mass="21806">MCHRAGSVVVDFSLWMDSSNADSNKLRNILVNQEDFKIKGFDVDRSSIRMSDFPWLPVVLGAVVSVVFVVLVVILVIFTVSKVRRAKLRRRRSFDDDQVSAPYSPTATKRNMLWQEGKPSMPPLDPGAIQRDRYERQRMGMVNRAMSKVAHIDWGMMRKFAQRNGGRQGDMLHRNPANQPNEVWSWTQNG</sequence>
<proteinExistence type="predicted"/>
<keyword evidence="1" id="KW-0472">Membrane</keyword>
<keyword evidence="3" id="KW-1185">Reference proteome</keyword>
<organism evidence="2 3">
    <name type="scientific">Ridgeia piscesae</name>
    <name type="common">Tubeworm</name>
    <dbReference type="NCBI Taxonomy" id="27915"/>
    <lineage>
        <taxon>Eukaryota</taxon>
        <taxon>Metazoa</taxon>
        <taxon>Spiralia</taxon>
        <taxon>Lophotrochozoa</taxon>
        <taxon>Annelida</taxon>
        <taxon>Polychaeta</taxon>
        <taxon>Sedentaria</taxon>
        <taxon>Canalipalpata</taxon>
        <taxon>Sabellida</taxon>
        <taxon>Siboglinidae</taxon>
        <taxon>Ridgeia</taxon>
    </lineage>
</organism>
<comment type="caution">
    <text evidence="2">The sequence shown here is derived from an EMBL/GenBank/DDBJ whole genome shotgun (WGS) entry which is preliminary data.</text>
</comment>
<evidence type="ECO:0000256" key="1">
    <source>
        <dbReference type="SAM" id="Phobius"/>
    </source>
</evidence>
<evidence type="ECO:0000313" key="2">
    <source>
        <dbReference type="EMBL" id="KAK2162838.1"/>
    </source>
</evidence>
<accession>A0AAD9K2C4</accession>
<dbReference type="Proteomes" id="UP001209878">
    <property type="component" value="Unassembled WGS sequence"/>
</dbReference>
<keyword evidence="1" id="KW-1133">Transmembrane helix</keyword>
<protein>
    <submittedName>
        <fullName evidence="2">Uncharacterized protein</fullName>
    </submittedName>
</protein>
<evidence type="ECO:0000313" key="3">
    <source>
        <dbReference type="Proteomes" id="UP001209878"/>
    </source>
</evidence>
<gene>
    <name evidence="2" type="ORF">NP493_1501g01077</name>
</gene>
<dbReference type="AlphaFoldDB" id="A0AAD9K2C4"/>
<dbReference type="EMBL" id="JAODUO010001498">
    <property type="protein sequence ID" value="KAK2162838.1"/>
    <property type="molecule type" value="Genomic_DNA"/>
</dbReference>
<name>A0AAD9K2C4_RIDPI</name>
<feature type="transmembrane region" description="Helical" evidence="1">
    <location>
        <begin position="55"/>
        <end position="81"/>
    </location>
</feature>